<dbReference type="InterPro" id="IPR013360">
    <property type="entry name" value="Pilus_4_PilW"/>
</dbReference>
<sequence>MKHGLPSFTLIALLSMLASGCVTEQTYSGTDIPVSERTFDKVAAAKERTQLGLTYLKRGNAEQAKFNLDKAMSYAPDLEEVNVAMAYFYQTVGDVPRTEEAYRRAVRSSDATGDSMNNFGVFLCQQKRYDEAEQMFLKAIEQPKYTRTASSYENLGICSRDGGNREKARHYFDMALKYDPRRATSLLELTELAMDSQDYQGAKRLLERMHTVVAESAASLALGVEIERQLNNFDASSRYGILLLAKFPASPEAKQYRASLNQ</sequence>
<proteinExistence type="predicted"/>
<protein>
    <submittedName>
        <fullName evidence="3">Type IV pilus biogenesis/stability protein PilW</fullName>
    </submittedName>
</protein>
<dbReference type="PROSITE" id="PS50005">
    <property type="entry name" value="TPR"/>
    <property type="match status" value="2"/>
</dbReference>
<evidence type="ECO:0000313" key="4">
    <source>
        <dbReference type="Proteomes" id="UP001195903"/>
    </source>
</evidence>
<comment type="caution">
    <text evidence="3">The sequence shown here is derived from an EMBL/GenBank/DDBJ whole genome shotgun (WGS) entry which is preliminary data.</text>
</comment>
<evidence type="ECO:0000256" key="2">
    <source>
        <dbReference type="SAM" id="SignalP"/>
    </source>
</evidence>
<keyword evidence="4" id="KW-1185">Reference proteome</keyword>
<dbReference type="SMART" id="SM00028">
    <property type="entry name" value="TPR"/>
    <property type="match status" value="3"/>
</dbReference>
<feature type="repeat" description="TPR" evidence="1">
    <location>
        <begin position="45"/>
        <end position="78"/>
    </location>
</feature>
<dbReference type="PANTHER" id="PTHR44395:SF1">
    <property type="entry name" value="PROTEIN O-MANNOSYL-TRANSFERASE TMTC3"/>
    <property type="match status" value="1"/>
</dbReference>
<keyword evidence="2" id="KW-0732">Signal</keyword>
<organism evidence="3 4">
    <name type="scientific">Shewanella jiangmenensis</name>
    <dbReference type="NCBI Taxonomy" id="2837387"/>
    <lineage>
        <taxon>Bacteria</taxon>
        <taxon>Pseudomonadati</taxon>
        <taxon>Pseudomonadota</taxon>
        <taxon>Gammaproteobacteria</taxon>
        <taxon>Alteromonadales</taxon>
        <taxon>Shewanellaceae</taxon>
        <taxon>Shewanella</taxon>
    </lineage>
</organism>
<name>A0ABS5V369_9GAMM</name>
<dbReference type="Gene3D" id="1.25.40.10">
    <property type="entry name" value="Tetratricopeptide repeat domain"/>
    <property type="match status" value="1"/>
</dbReference>
<keyword evidence="1" id="KW-0802">TPR repeat</keyword>
<dbReference type="PROSITE" id="PS51257">
    <property type="entry name" value="PROKAR_LIPOPROTEIN"/>
    <property type="match status" value="1"/>
</dbReference>
<dbReference type="EMBL" id="JAHEPS010000003">
    <property type="protein sequence ID" value="MBT1444897.1"/>
    <property type="molecule type" value="Genomic_DNA"/>
</dbReference>
<feature type="signal peptide" evidence="2">
    <location>
        <begin position="1"/>
        <end position="24"/>
    </location>
</feature>
<feature type="chain" id="PRO_5046268055" evidence="2">
    <location>
        <begin position="25"/>
        <end position="262"/>
    </location>
</feature>
<dbReference type="Pfam" id="PF13424">
    <property type="entry name" value="TPR_12"/>
    <property type="match status" value="1"/>
</dbReference>
<dbReference type="Proteomes" id="UP001195903">
    <property type="component" value="Unassembled WGS sequence"/>
</dbReference>
<dbReference type="RefSeq" id="WP_214507092.1">
    <property type="nucleotide sequence ID" value="NZ_JAHEPS010000003.1"/>
</dbReference>
<gene>
    <name evidence="3" type="primary">pilW</name>
    <name evidence="3" type="ORF">KJI95_10220</name>
</gene>
<dbReference type="InterPro" id="IPR019734">
    <property type="entry name" value="TPR_rpt"/>
</dbReference>
<feature type="repeat" description="TPR" evidence="1">
    <location>
        <begin position="149"/>
        <end position="182"/>
    </location>
</feature>
<evidence type="ECO:0000256" key="1">
    <source>
        <dbReference type="PROSITE-ProRule" id="PRU00339"/>
    </source>
</evidence>
<dbReference type="Pfam" id="PF13181">
    <property type="entry name" value="TPR_8"/>
    <property type="match status" value="1"/>
</dbReference>
<dbReference type="NCBIfam" id="TIGR02521">
    <property type="entry name" value="type_IV_pilW"/>
    <property type="match status" value="1"/>
</dbReference>
<dbReference type="PANTHER" id="PTHR44395">
    <property type="match status" value="1"/>
</dbReference>
<accession>A0ABS5V369</accession>
<evidence type="ECO:0000313" key="3">
    <source>
        <dbReference type="EMBL" id="MBT1444897.1"/>
    </source>
</evidence>
<reference evidence="3 4" key="1">
    <citation type="submission" date="2021-05" db="EMBL/GenBank/DDBJ databases">
        <title>Shewanella sp. JM162201.</title>
        <authorList>
            <person name="Xu S."/>
            <person name="Li A."/>
        </authorList>
    </citation>
    <scope>NUCLEOTIDE SEQUENCE [LARGE SCALE GENOMIC DNA]</scope>
    <source>
        <strain evidence="3 4">JM162201</strain>
    </source>
</reference>
<dbReference type="InterPro" id="IPR011990">
    <property type="entry name" value="TPR-like_helical_dom_sf"/>
</dbReference>
<dbReference type="SUPFAM" id="SSF48452">
    <property type="entry name" value="TPR-like"/>
    <property type="match status" value="1"/>
</dbReference>